<dbReference type="Proteomes" id="UP000474024">
    <property type="component" value="Unassembled WGS sequence"/>
</dbReference>
<evidence type="ECO:0000313" key="1">
    <source>
        <dbReference type="EMBL" id="MST74580.1"/>
    </source>
</evidence>
<reference evidence="1 2" key="1">
    <citation type="submission" date="2019-08" db="EMBL/GenBank/DDBJ databases">
        <title>In-depth cultivation of the pig gut microbiome towards novel bacterial diversity and tailored functional studies.</title>
        <authorList>
            <person name="Wylensek D."/>
            <person name="Hitch T.C.A."/>
            <person name="Clavel T."/>
        </authorList>
    </citation>
    <scope>NUCLEOTIDE SEQUENCE [LARGE SCALE GENOMIC DNA]</scope>
    <source>
        <strain evidence="1 2">MUC/MUC-530-WT-4D</strain>
    </source>
</reference>
<accession>A0A6L5YQ90</accession>
<gene>
    <name evidence="1" type="ORF">FYJ75_05935</name>
</gene>
<protein>
    <submittedName>
        <fullName evidence="1">Spore coat associated protein CotJA</fullName>
    </submittedName>
</protein>
<keyword evidence="2" id="KW-1185">Reference proteome</keyword>
<dbReference type="AlphaFoldDB" id="A0A6L5YQ90"/>
<organism evidence="1 2">
    <name type="scientific">Roseburia porci</name>
    <dbReference type="NCBI Taxonomy" id="2605790"/>
    <lineage>
        <taxon>Bacteria</taxon>
        <taxon>Bacillati</taxon>
        <taxon>Bacillota</taxon>
        <taxon>Clostridia</taxon>
        <taxon>Lachnospirales</taxon>
        <taxon>Lachnospiraceae</taxon>
        <taxon>Roseburia</taxon>
    </lineage>
</organism>
<evidence type="ECO:0000313" key="2">
    <source>
        <dbReference type="Proteomes" id="UP000474024"/>
    </source>
</evidence>
<dbReference type="InterPro" id="IPR020256">
    <property type="entry name" value="Spore_coat_CotJA"/>
</dbReference>
<proteinExistence type="predicted"/>
<comment type="caution">
    <text evidence="1">The sequence shown here is derived from an EMBL/GenBank/DDBJ whole genome shotgun (WGS) entry which is preliminary data.</text>
</comment>
<dbReference type="RefSeq" id="WP_154429547.1">
    <property type="nucleotide sequence ID" value="NZ_VUNI01000007.1"/>
</dbReference>
<name>A0A6L5YQ90_9FIRM</name>
<sequence>MNNHKTDDDRPERKDMDCLDQMALAMAYVPWQYMSRTYDPEKALMIGTIFPELDKRFTGRSGGRR</sequence>
<dbReference type="Pfam" id="PF11007">
    <property type="entry name" value="CotJA"/>
    <property type="match status" value="1"/>
</dbReference>
<dbReference type="EMBL" id="VUNI01000007">
    <property type="protein sequence ID" value="MST74580.1"/>
    <property type="molecule type" value="Genomic_DNA"/>
</dbReference>